<feature type="compositionally biased region" description="Basic and acidic residues" evidence="1">
    <location>
        <begin position="60"/>
        <end position="71"/>
    </location>
</feature>
<feature type="region of interest" description="Disordered" evidence="1">
    <location>
        <begin position="57"/>
        <end position="103"/>
    </location>
</feature>
<protein>
    <submittedName>
        <fullName evidence="2">Uncharacterized protein</fullName>
    </submittedName>
</protein>
<evidence type="ECO:0000256" key="1">
    <source>
        <dbReference type="SAM" id="MobiDB-lite"/>
    </source>
</evidence>
<evidence type="ECO:0000313" key="3">
    <source>
        <dbReference type="Proteomes" id="UP000799302"/>
    </source>
</evidence>
<feature type="compositionally biased region" description="Acidic residues" evidence="1">
    <location>
        <begin position="72"/>
        <end position="102"/>
    </location>
</feature>
<evidence type="ECO:0000313" key="2">
    <source>
        <dbReference type="EMBL" id="KAF2667690.1"/>
    </source>
</evidence>
<reference evidence="2" key="1">
    <citation type="journal article" date="2020" name="Stud. Mycol.">
        <title>101 Dothideomycetes genomes: a test case for predicting lifestyles and emergence of pathogens.</title>
        <authorList>
            <person name="Haridas S."/>
            <person name="Albert R."/>
            <person name="Binder M."/>
            <person name="Bloem J."/>
            <person name="Labutti K."/>
            <person name="Salamov A."/>
            <person name="Andreopoulos B."/>
            <person name="Baker S."/>
            <person name="Barry K."/>
            <person name="Bills G."/>
            <person name="Bluhm B."/>
            <person name="Cannon C."/>
            <person name="Castanera R."/>
            <person name="Culley D."/>
            <person name="Daum C."/>
            <person name="Ezra D."/>
            <person name="Gonzalez J."/>
            <person name="Henrissat B."/>
            <person name="Kuo A."/>
            <person name="Liang C."/>
            <person name="Lipzen A."/>
            <person name="Lutzoni F."/>
            <person name="Magnuson J."/>
            <person name="Mondo S."/>
            <person name="Nolan M."/>
            <person name="Ohm R."/>
            <person name="Pangilinan J."/>
            <person name="Park H.-J."/>
            <person name="Ramirez L."/>
            <person name="Alfaro M."/>
            <person name="Sun H."/>
            <person name="Tritt A."/>
            <person name="Yoshinaga Y."/>
            <person name="Zwiers L.-H."/>
            <person name="Turgeon B."/>
            <person name="Goodwin S."/>
            <person name="Spatafora J."/>
            <person name="Crous P."/>
            <person name="Grigoriev I."/>
        </authorList>
    </citation>
    <scope>NUCLEOTIDE SEQUENCE</scope>
    <source>
        <strain evidence="2">CBS 115976</strain>
    </source>
</reference>
<keyword evidence="3" id="KW-1185">Reference proteome</keyword>
<proteinExistence type="predicted"/>
<dbReference type="EMBL" id="MU004237">
    <property type="protein sequence ID" value="KAF2667690.1"/>
    <property type="molecule type" value="Genomic_DNA"/>
</dbReference>
<dbReference type="Proteomes" id="UP000799302">
    <property type="component" value="Unassembled WGS sequence"/>
</dbReference>
<gene>
    <name evidence="2" type="ORF">BT63DRAFT_441282</name>
</gene>
<name>A0A6A6U6W6_9PEZI</name>
<sequence>MSSDSEAPDAEAILKTIGRFPEYEKELHKSLTRAERQQARVEKLTLEIGILLARPRSTKKAQETVLDHGDDERTDDDDHGDDMEDDDEMEDDEISDVDEETIEFSPLSNYTRMAADCRRMMHLQLMLEV</sequence>
<organism evidence="2 3">
    <name type="scientific">Microthyrium microscopicum</name>
    <dbReference type="NCBI Taxonomy" id="703497"/>
    <lineage>
        <taxon>Eukaryota</taxon>
        <taxon>Fungi</taxon>
        <taxon>Dikarya</taxon>
        <taxon>Ascomycota</taxon>
        <taxon>Pezizomycotina</taxon>
        <taxon>Dothideomycetes</taxon>
        <taxon>Dothideomycetes incertae sedis</taxon>
        <taxon>Microthyriales</taxon>
        <taxon>Microthyriaceae</taxon>
        <taxon>Microthyrium</taxon>
    </lineage>
</organism>
<dbReference type="AlphaFoldDB" id="A0A6A6U6W6"/>
<accession>A0A6A6U6W6</accession>